<evidence type="ECO:0000256" key="2">
    <source>
        <dbReference type="ARBA" id="ARBA00008598"/>
    </source>
</evidence>
<comment type="similarity">
    <text evidence="2 10">Belongs to the HsdR family.</text>
</comment>
<dbReference type="Gene3D" id="1.10.10.2110">
    <property type="match status" value="1"/>
</dbReference>
<name>A0ABW8PI49_9FLAO</name>
<evidence type="ECO:0000256" key="7">
    <source>
        <dbReference type="ARBA" id="ARBA00022801"/>
    </source>
</evidence>
<dbReference type="InterPro" id="IPR055180">
    <property type="entry name" value="HsdR_RecA-like_helicase_dom_2"/>
</dbReference>
<dbReference type="EMBL" id="JAZHOJ010000021">
    <property type="protein sequence ID" value="MFK7004267.1"/>
    <property type="molecule type" value="Genomic_DNA"/>
</dbReference>
<dbReference type="RefSeq" id="WP_088466941.1">
    <property type="nucleotide sequence ID" value="NZ_JAZHOJ010000021.1"/>
</dbReference>
<keyword evidence="5 10" id="KW-0680">Restriction system</keyword>
<gene>
    <name evidence="12" type="ORF">V3467_10475</name>
</gene>
<dbReference type="CDD" id="cd18030">
    <property type="entry name" value="DEXHc_RE_I_HsdR"/>
    <property type="match status" value="1"/>
</dbReference>
<keyword evidence="13" id="KW-1185">Reference proteome</keyword>
<comment type="caution">
    <text evidence="12">The sequence shown here is derived from an EMBL/GenBank/DDBJ whole genome shotgun (WGS) entry which is preliminary data.</text>
</comment>
<evidence type="ECO:0000256" key="10">
    <source>
        <dbReference type="RuleBase" id="RU364115"/>
    </source>
</evidence>
<dbReference type="InterPro" id="IPR022625">
    <property type="entry name" value="TypeI_RM_Rsu_C"/>
</dbReference>
<dbReference type="Pfam" id="PF22679">
    <property type="entry name" value="T1R_D3-like"/>
    <property type="match status" value="1"/>
</dbReference>
<evidence type="ECO:0000256" key="9">
    <source>
        <dbReference type="ARBA" id="ARBA00023125"/>
    </source>
</evidence>
<comment type="catalytic activity">
    <reaction evidence="1 10">
        <text>Endonucleolytic cleavage of DNA to give random double-stranded fragments with terminal 5'-phosphates, ATP is simultaneously hydrolyzed.</text>
        <dbReference type="EC" id="3.1.21.3"/>
    </reaction>
</comment>
<keyword evidence="9 10" id="KW-0238">DNA-binding</keyword>
<dbReference type="Pfam" id="PF12008">
    <property type="entry name" value="EcoR124_C"/>
    <property type="match status" value="1"/>
</dbReference>
<sequence>MSNYKTIAESNNFIVLDKYTKHSAFNDSPSTYQTEAALEKEFIQDLINQGYENAFDIKSIESMLANVRVQLQALNNMEFTNSEWARFVEEYLDKPSDNLVDKTRKIHDNYIYDFVFDSGRIQNIYLVDKKNITRNKVQVISQFEQKGTHTNRYDVTILVNGLPLVQVELKKRGIAIREAFNQVHRYSKESFNTNNSLFKYLQLFVISNGTDTRYFANTTERNKNSFDFTMNWAKADNTLIKDLKDFTATFFQKNTLLNVLLTYSVFDTSDTLLVMRPYQIAATERMLWKIESSFNAKNWSNVESGGYIWHTTGSGKTLTSFKAARLATQLDFIDKVFFVVDRKDLDFQTMKEYQRFSPDSVNGSDSTAGLKRNLEKDDNKIIVTTIQKLNNLMKTENDLAIYQKQVVFIFDEAHRSQFGEAQKNLNKKFKKFYQFGFTGTPIFPQNALGAETTASVFGRELHSYVITDAIRDEKVLKFKVDYNNVRPQFKNIEAEQDEKKLTAAENNTALLHPKRIKEISQYILQNFRQKTHRTKGGNTGFNAMFAVSSVDAAKCYYEELSNLQKDSEKPLKIATIFSFAANEEQNAVGEIVDETFEPTALDSSAKEFLTKAINDYNAMFKTSYGVESKEFQNYYRDLAKRVKSKEIDLIIVVGMFLTGFDAPTLNTLFVDKNLRYHGLMQAFSRTNRIYDATKTFGNIVTFRDLEQATIDAITLFGDKNTKNVVLEKSYKEYLEGFTDIVTGKARRGFKDVVNELNEKFPNPDEIVTEKDKKEFAKLFGEYLRVENILQNYDEFTHLKALQNIDINDNEAIEAFKETYFVSDEDIAVMQEISILPERIVQDYRSTYNDIRDWLRREKNGKEAEESKIDWDDVVFEIDLLKSQEINLDYILELIFEHNKKNKDKAALIEEVRRVIRASIGNRAKESLVVDFINETELDAIEEKANIIDSFFKYAQQKQKIEAKELIEEENLNEEATKRYITASLKREFASENGTELNAILPKMSPLNPLYLTKKQIVFQKISAFVEKFKGVGGNL</sequence>
<dbReference type="InterPro" id="IPR014001">
    <property type="entry name" value="Helicase_ATP-bd"/>
</dbReference>
<evidence type="ECO:0000256" key="6">
    <source>
        <dbReference type="ARBA" id="ARBA00022759"/>
    </source>
</evidence>
<dbReference type="InterPro" id="IPR007409">
    <property type="entry name" value="Restrct_endonuc_type1_HsdR_N"/>
</dbReference>
<dbReference type="EC" id="3.1.21.3" evidence="10"/>
<keyword evidence="8 10" id="KW-0067">ATP-binding</keyword>
<keyword evidence="7 10" id="KW-0378">Hydrolase</keyword>
<dbReference type="SUPFAM" id="SSF52540">
    <property type="entry name" value="P-loop containing nucleoside triphosphate hydrolases"/>
    <property type="match status" value="2"/>
</dbReference>
<evidence type="ECO:0000256" key="5">
    <source>
        <dbReference type="ARBA" id="ARBA00022747"/>
    </source>
</evidence>
<dbReference type="PANTHER" id="PTHR30195">
    <property type="entry name" value="TYPE I SITE-SPECIFIC DEOXYRIBONUCLEASE PROTEIN SUBUNIT M AND R"/>
    <property type="match status" value="1"/>
</dbReference>
<dbReference type="InterPro" id="IPR051268">
    <property type="entry name" value="Type-I_R_enzyme_R_subunit"/>
</dbReference>
<comment type="subunit">
    <text evidence="10">The type I restriction/modification system is composed of three polypeptides R, M and S.</text>
</comment>
<evidence type="ECO:0000256" key="3">
    <source>
        <dbReference type="ARBA" id="ARBA00022722"/>
    </source>
</evidence>
<dbReference type="InterPro" id="IPR027417">
    <property type="entry name" value="P-loop_NTPase"/>
</dbReference>
<dbReference type="Pfam" id="PF18766">
    <property type="entry name" value="SWI2_SNF2"/>
    <property type="match status" value="1"/>
</dbReference>
<keyword evidence="3" id="KW-0540">Nuclease</keyword>
<dbReference type="Gene3D" id="1.20.58.2040">
    <property type="match status" value="1"/>
</dbReference>
<dbReference type="PROSITE" id="PS51192">
    <property type="entry name" value="HELICASE_ATP_BIND_1"/>
    <property type="match status" value="1"/>
</dbReference>
<reference evidence="12 13" key="1">
    <citation type="submission" date="2024-02" db="EMBL/GenBank/DDBJ databases">
        <title>Comparative Genomic Analysis of Flavobacterium Species Causing Columnaris Disease of Freshwater Fish in Thailand: Insights into Virulence and Resistance Mechanisms.</title>
        <authorList>
            <person name="Nguyen D."/>
            <person name="Chokmangmeepisarn P."/>
            <person name="Khianchaikhan K."/>
            <person name="Morishita M."/>
            <person name="Bunnoy A."/>
            <person name="Rodkhum C."/>
        </authorList>
    </citation>
    <scope>NUCLEOTIDE SEQUENCE [LARGE SCALE GENOMIC DNA]</scope>
    <source>
        <strain evidence="12 13">PCBSB2203</strain>
    </source>
</reference>
<dbReference type="Proteomes" id="UP001621713">
    <property type="component" value="Unassembled WGS sequence"/>
</dbReference>
<dbReference type="CDD" id="cd22332">
    <property type="entry name" value="HsdR_N"/>
    <property type="match status" value="1"/>
</dbReference>
<keyword evidence="4 10" id="KW-0547">Nucleotide-binding</keyword>
<dbReference type="SMART" id="SM00487">
    <property type="entry name" value="DEXDc"/>
    <property type="match status" value="1"/>
</dbReference>
<evidence type="ECO:0000256" key="1">
    <source>
        <dbReference type="ARBA" id="ARBA00000851"/>
    </source>
</evidence>
<dbReference type="InterPro" id="IPR040980">
    <property type="entry name" value="SWI2_SNF2"/>
</dbReference>
<proteinExistence type="inferred from homology"/>
<feature type="domain" description="Helicase ATP-binding" evidence="11">
    <location>
        <begin position="297"/>
        <end position="442"/>
    </location>
</feature>
<comment type="function">
    <text evidence="10">Subunit R is required for both nuclease and ATPase activities, but not for modification.</text>
</comment>
<accession>A0ABW8PI49</accession>
<keyword evidence="6 12" id="KW-0255">Endonuclease</keyword>
<dbReference type="CDD" id="cd18800">
    <property type="entry name" value="SF2_C_EcoR124I-like"/>
    <property type="match status" value="1"/>
</dbReference>
<dbReference type="Gene3D" id="3.90.1570.50">
    <property type="match status" value="2"/>
</dbReference>
<organism evidence="12 13">
    <name type="scientific">Flavobacterium covae</name>
    <dbReference type="NCBI Taxonomy" id="2906076"/>
    <lineage>
        <taxon>Bacteria</taxon>
        <taxon>Pseudomonadati</taxon>
        <taxon>Bacteroidota</taxon>
        <taxon>Flavobacteriia</taxon>
        <taxon>Flavobacteriales</taxon>
        <taxon>Flavobacteriaceae</taxon>
        <taxon>Flavobacterium</taxon>
    </lineage>
</organism>
<protein>
    <recommendedName>
        <fullName evidence="10">Type I restriction enzyme endonuclease subunit</fullName>
        <shortName evidence="10">R protein</shortName>
        <ecNumber evidence="10">3.1.21.3</ecNumber>
    </recommendedName>
</protein>
<dbReference type="Gene3D" id="3.40.50.300">
    <property type="entry name" value="P-loop containing nucleotide triphosphate hydrolases"/>
    <property type="match status" value="2"/>
</dbReference>
<evidence type="ECO:0000256" key="4">
    <source>
        <dbReference type="ARBA" id="ARBA00022741"/>
    </source>
</evidence>
<evidence type="ECO:0000259" key="11">
    <source>
        <dbReference type="PROSITE" id="PS51192"/>
    </source>
</evidence>
<dbReference type="Pfam" id="PF04313">
    <property type="entry name" value="HSDR_N"/>
    <property type="match status" value="1"/>
</dbReference>
<evidence type="ECO:0000313" key="13">
    <source>
        <dbReference type="Proteomes" id="UP001621713"/>
    </source>
</evidence>
<evidence type="ECO:0000313" key="12">
    <source>
        <dbReference type="EMBL" id="MFK7004267.1"/>
    </source>
</evidence>
<evidence type="ECO:0000256" key="8">
    <source>
        <dbReference type="ARBA" id="ARBA00022840"/>
    </source>
</evidence>
<dbReference type="GO" id="GO:0009035">
    <property type="term" value="F:type I site-specific deoxyribonuclease activity"/>
    <property type="evidence" value="ECO:0007669"/>
    <property type="project" value="UniProtKB-EC"/>
</dbReference>
<dbReference type="PANTHER" id="PTHR30195:SF16">
    <property type="entry name" value="TYPE I RESTRICTION ENZYME ENDONUCLEASE SUBUNIT"/>
    <property type="match status" value="1"/>
</dbReference>
<dbReference type="NCBIfam" id="TIGR00348">
    <property type="entry name" value="hsdR"/>
    <property type="match status" value="1"/>
</dbReference>
<dbReference type="InterPro" id="IPR004473">
    <property type="entry name" value="Restrct_endonuc_typeI_HsdR"/>
</dbReference>